<dbReference type="InterPro" id="IPR001782">
    <property type="entry name" value="Flag_FlgI"/>
</dbReference>
<evidence type="ECO:0000256" key="5">
    <source>
        <dbReference type="HAMAP-Rule" id="MF_00416"/>
    </source>
</evidence>
<evidence type="ECO:0000256" key="6">
    <source>
        <dbReference type="SAM" id="MobiDB-lite"/>
    </source>
</evidence>
<dbReference type="Pfam" id="PF02119">
    <property type="entry name" value="FlgI"/>
    <property type="match status" value="1"/>
</dbReference>
<reference evidence="7 8" key="1">
    <citation type="submission" date="2021-04" db="EMBL/GenBank/DDBJ databases">
        <authorList>
            <person name="Vanwijnsberghe S."/>
        </authorList>
    </citation>
    <scope>NUCLEOTIDE SEQUENCE [LARGE SCALE GENOMIC DNA]</scope>
    <source>
        <strain evidence="7 8">LMG 32171</strain>
    </source>
</reference>
<comment type="function">
    <text evidence="1 5">Assembles around the rod to form the L-ring and probably protects the motor/basal body from shearing forces during rotation.</text>
</comment>
<dbReference type="NCBIfam" id="NF003676">
    <property type="entry name" value="PRK05303.1"/>
    <property type="match status" value="1"/>
</dbReference>
<keyword evidence="7" id="KW-0282">Flagellum</keyword>
<keyword evidence="7" id="KW-0966">Cell projection</keyword>
<dbReference type="EMBL" id="CAJQYY010000018">
    <property type="protein sequence ID" value="CAG4905948.1"/>
    <property type="molecule type" value="Genomic_DNA"/>
</dbReference>
<protein>
    <recommendedName>
        <fullName evidence="5">Flagellar P-ring protein</fullName>
    </recommendedName>
    <alternativeName>
        <fullName evidence="5">Basal body P-ring protein</fullName>
    </alternativeName>
</protein>
<keyword evidence="3" id="KW-0732">Signal</keyword>
<accession>A0ABN7QRC2</accession>
<feature type="region of interest" description="Disordered" evidence="6">
    <location>
        <begin position="1"/>
        <end position="21"/>
    </location>
</feature>
<dbReference type="PANTHER" id="PTHR30381:SF0">
    <property type="entry name" value="FLAGELLAR P-RING PROTEIN"/>
    <property type="match status" value="1"/>
</dbReference>
<keyword evidence="8" id="KW-1185">Reference proteome</keyword>
<comment type="similarity">
    <text evidence="5">Belongs to the FlgI family.</text>
</comment>
<evidence type="ECO:0000313" key="7">
    <source>
        <dbReference type="EMBL" id="CAG4905948.1"/>
    </source>
</evidence>
<comment type="subcellular location">
    <subcellularLocation>
        <location evidence="2 5">Bacterial flagellum basal body</location>
    </subcellularLocation>
</comment>
<evidence type="ECO:0000256" key="2">
    <source>
        <dbReference type="ARBA" id="ARBA00004117"/>
    </source>
</evidence>
<evidence type="ECO:0000256" key="1">
    <source>
        <dbReference type="ARBA" id="ARBA00002591"/>
    </source>
</evidence>
<keyword evidence="4 5" id="KW-0975">Bacterial flagellum</keyword>
<evidence type="ECO:0000256" key="3">
    <source>
        <dbReference type="ARBA" id="ARBA00022729"/>
    </source>
</evidence>
<feature type="compositionally biased region" description="Low complexity" evidence="6">
    <location>
        <begin position="10"/>
        <end position="21"/>
    </location>
</feature>
<dbReference type="PANTHER" id="PTHR30381">
    <property type="entry name" value="FLAGELLAR P-RING PERIPLASMIC PROTEIN FLGI"/>
    <property type="match status" value="1"/>
</dbReference>
<evidence type="ECO:0000313" key="8">
    <source>
        <dbReference type="Proteomes" id="UP000789752"/>
    </source>
</evidence>
<evidence type="ECO:0000256" key="4">
    <source>
        <dbReference type="ARBA" id="ARBA00023143"/>
    </source>
</evidence>
<dbReference type="Proteomes" id="UP000789752">
    <property type="component" value="Unassembled WGS sequence"/>
</dbReference>
<comment type="subunit">
    <text evidence="5">The basal body constitutes a major portion of the flagellar organelle and consists of four rings (L,P,S, and M) mounted on a central rod.</text>
</comment>
<dbReference type="PRINTS" id="PR01010">
    <property type="entry name" value="FLGPRINGFLGI"/>
</dbReference>
<comment type="caution">
    <text evidence="7">The sequence shown here is derived from an EMBL/GenBank/DDBJ whole genome shotgun (WGS) entry which is preliminary data.</text>
</comment>
<keyword evidence="7" id="KW-0969">Cilium</keyword>
<gene>
    <name evidence="5 7" type="primary">flgI</name>
    <name evidence="7" type="ORF">R54767_03252</name>
</gene>
<organism evidence="7 8">
    <name type="scientific">Paraburkholderia gardini</name>
    <dbReference type="NCBI Taxonomy" id="2823469"/>
    <lineage>
        <taxon>Bacteria</taxon>
        <taxon>Pseudomonadati</taxon>
        <taxon>Pseudomonadota</taxon>
        <taxon>Betaproteobacteria</taxon>
        <taxon>Burkholderiales</taxon>
        <taxon>Burkholderiaceae</taxon>
        <taxon>Paraburkholderia</taxon>
    </lineage>
</organism>
<name>A0ABN7QRC2_9BURK</name>
<proteinExistence type="inferred from homology"/>
<sequence>MSFALFSRMGSARTSGTSGASGAARLRNVCRTLALCALACVVLPLSTSVAHAERLKDLVSIQGVRDNPLIGYGLVVGLDGTGDQTTQTPFTTQTLANMLANLGISINNQSAGSSNTGTSALTSMQLKNVAAVMVTATLPPFARPGEAIDVTVSSLGNAKSLRGGTLLLTPLKGADGQVYALAQGNMAVGGAGASANGSRVQVNQLAAGRITNGGIVERAVQTTISQSGTVQLELNDMDYDTTQRITAAVNNAFGFGTAVALDGRTVQLRAPTDPAQQVSFMAQLQNLDVKPAQAAAKVILNARTGSIVMNQMVTLQNCAVAHGNLSVVVNTQPVVSQPGAFSNGQTVVARQSQIQLKQDNGALKYVNAGANLADVVKALNALGATPADLMSILQAMKAAGSLRADLEII</sequence>
<dbReference type="HAMAP" id="MF_00416">
    <property type="entry name" value="FlgI"/>
    <property type="match status" value="1"/>
</dbReference>
<dbReference type="RefSeq" id="WP_407672606.1">
    <property type="nucleotide sequence ID" value="NZ_CAJQYY010000018.1"/>
</dbReference>